<accession>A0A7W4W5A5</accession>
<dbReference type="SUPFAM" id="SSF53187">
    <property type="entry name" value="Zn-dependent exopeptidases"/>
    <property type="match status" value="1"/>
</dbReference>
<dbReference type="AlphaFoldDB" id="A0A7W4W5A5"/>
<keyword evidence="2" id="KW-1185">Reference proteome</keyword>
<evidence type="ECO:0000313" key="2">
    <source>
        <dbReference type="Proteomes" id="UP000537130"/>
    </source>
</evidence>
<reference evidence="1 2" key="1">
    <citation type="submission" date="2020-08" db="EMBL/GenBank/DDBJ databases">
        <title>Genomic Encyclopedia of Type Strains, Phase III (KMG-III): the genomes of soil and plant-associated and newly described type strains.</title>
        <authorList>
            <person name="Whitman W."/>
        </authorList>
    </citation>
    <scope>NUCLEOTIDE SEQUENCE [LARGE SCALE GENOMIC DNA]</scope>
    <source>
        <strain evidence="1 2">CECT 8654</strain>
    </source>
</reference>
<dbReference type="Gene3D" id="3.40.630.10">
    <property type="entry name" value="Zn peptidases"/>
    <property type="match status" value="1"/>
</dbReference>
<name>A0A7W4W5A5_9GAMM</name>
<organism evidence="1 2">
    <name type="scientific">Litorivivens lipolytica</name>
    <dbReference type="NCBI Taxonomy" id="1524264"/>
    <lineage>
        <taxon>Bacteria</taxon>
        <taxon>Pseudomonadati</taxon>
        <taxon>Pseudomonadota</taxon>
        <taxon>Gammaproteobacteria</taxon>
        <taxon>Litorivivens</taxon>
    </lineage>
</organism>
<evidence type="ECO:0008006" key="3">
    <source>
        <dbReference type="Google" id="ProtNLM"/>
    </source>
</evidence>
<comment type="caution">
    <text evidence="1">The sequence shown here is derived from an EMBL/GenBank/DDBJ whole genome shotgun (WGS) entry which is preliminary data.</text>
</comment>
<proteinExistence type="predicted"/>
<dbReference type="Proteomes" id="UP000537130">
    <property type="component" value="Unassembled WGS sequence"/>
</dbReference>
<evidence type="ECO:0000313" key="1">
    <source>
        <dbReference type="EMBL" id="MBB3047159.1"/>
    </source>
</evidence>
<dbReference type="CDD" id="cd06233">
    <property type="entry name" value="M14-like"/>
    <property type="match status" value="1"/>
</dbReference>
<gene>
    <name evidence="1" type="ORF">FHR99_001395</name>
</gene>
<sequence length="360" mass="40137">MAALLPALDLSAFASDYRQARKTFLNRAENLRSLAGFDWIQHRHPQAGPDGTALHSDWLLLSQSPNPEQLLVLISGTHGVEGFVGSAVQSDILAEAASLLENPKLGILMIHALNPWGFAWLRRCDHEGIDLNRNFIDFKAGLPNNGAYASMHRLLSRADEGLNGFDNAALDGITRGQYQYPNGLYFGGHGPSWSREWLESRKQSSLFQKARHIAVIDLHTGLGPYGYGEVISDHPQNTAGFELARQWYGANAMSSALGESVSAPKIGLLDYFWHRLMGDRGSFVTLEFGTYAADEMLHVLIDEQRYHRQCRDGHINRDQNHPAVAALRDFFYPQDTNWQQSVLLRARQVITLALEGMANS</sequence>
<protein>
    <recommendedName>
        <fullName evidence="3">DUF2817 domain-containing protein</fullName>
    </recommendedName>
</protein>
<dbReference type="InterPro" id="IPR021259">
    <property type="entry name" value="DUF2817"/>
</dbReference>
<dbReference type="RefSeq" id="WP_183409798.1">
    <property type="nucleotide sequence ID" value="NZ_JACHWY010000001.1"/>
</dbReference>
<dbReference type="Pfam" id="PF10994">
    <property type="entry name" value="DUF2817"/>
    <property type="match status" value="1"/>
</dbReference>
<dbReference type="EMBL" id="JACHWY010000001">
    <property type="protein sequence ID" value="MBB3047159.1"/>
    <property type="molecule type" value="Genomic_DNA"/>
</dbReference>